<dbReference type="Gene3D" id="3.40.50.1820">
    <property type="entry name" value="alpha/beta hydrolase"/>
    <property type="match status" value="1"/>
</dbReference>
<dbReference type="PANTHER" id="PTHR48081">
    <property type="entry name" value="AB HYDROLASE SUPERFAMILY PROTEIN C4A8.06C"/>
    <property type="match status" value="1"/>
</dbReference>
<gene>
    <name evidence="3" type="ORF">FHS77_002953</name>
</gene>
<accession>A0A841M3N1</accession>
<sequence length="267" mass="29260">MKRDWNEEFANSAYIPGSEILPELWAKNAADYRASMPVQLDIAYADAPRTLLDLVFPEGSSKGLVVFVHGGFWTECSKSDWTDLAEGARLNGWTVAVPGYTLAPNAKISDIVSEIAAAITKAASLVAGPIKLAGHSAGGHLVTRMICQDSLLDKGVLDRIQNVLSISGVHDLRLLQKTRLNEKLQLDDLEAERQSPALLRPLSSIPVTCWVGANERPEFLRQSRLLALIWDGMVPVKLVEEPEHNHYSILESLKKPASALVAELLAY</sequence>
<comment type="caution">
    <text evidence="3">The sequence shown here is derived from an EMBL/GenBank/DDBJ whole genome shotgun (WGS) entry which is preliminary data.</text>
</comment>
<dbReference type="Proteomes" id="UP000555393">
    <property type="component" value="Unassembled WGS sequence"/>
</dbReference>
<dbReference type="PANTHER" id="PTHR48081:SF33">
    <property type="entry name" value="KYNURENINE FORMAMIDASE"/>
    <property type="match status" value="1"/>
</dbReference>
<name>A0A841M3N1_9HYPH</name>
<organism evidence="3 4">
    <name type="scientific">Paenochrobactrum gallinarii</name>
    <dbReference type="NCBI Taxonomy" id="643673"/>
    <lineage>
        <taxon>Bacteria</taxon>
        <taxon>Pseudomonadati</taxon>
        <taxon>Pseudomonadota</taxon>
        <taxon>Alphaproteobacteria</taxon>
        <taxon>Hyphomicrobiales</taxon>
        <taxon>Brucellaceae</taxon>
        <taxon>Paenochrobactrum</taxon>
    </lineage>
</organism>
<dbReference type="InterPro" id="IPR029058">
    <property type="entry name" value="AB_hydrolase_fold"/>
</dbReference>
<proteinExistence type="predicted"/>
<dbReference type="AlphaFoldDB" id="A0A841M3N1"/>
<dbReference type="Pfam" id="PF07859">
    <property type="entry name" value="Abhydrolase_3"/>
    <property type="match status" value="1"/>
</dbReference>
<feature type="domain" description="Alpha/beta hydrolase fold-3" evidence="2">
    <location>
        <begin position="65"/>
        <end position="179"/>
    </location>
</feature>
<reference evidence="3 4" key="1">
    <citation type="submission" date="2020-08" db="EMBL/GenBank/DDBJ databases">
        <title>Genomic Encyclopedia of Type Strains, Phase IV (KMG-IV): sequencing the most valuable type-strain genomes for metagenomic binning, comparative biology and taxonomic classification.</title>
        <authorList>
            <person name="Goeker M."/>
        </authorList>
    </citation>
    <scope>NUCLEOTIDE SEQUENCE [LARGE SCALE GENOMIC DNA]</scope>
    <source>
        <strain evidence="3 4">DSM 22336</strain>
    </source>
</reference>
<evidence type="ECO:0000259" key="2">
    <source>
        <dbReference type="Pfam" id="PF07859"/>
    </source>
</evidence>
<dbReference type="InterPro" id="IPR013094">
    <property type="entry name" value="AB_hydrolase_3"/>
</dbReference>
<dbReference type="GO" id="GO:0016787">
    <property type="term" value="F:hydrolase activity"/>
    <property type="evidence" value="ECO:0007669"/>
    <property type="project" value="UniProtKB-KW"/>
</dbReference>
<keyword evidence="4" id="KW-1185">Reference proteome</keyword>
<dbReference type="RefSeq" id="WP_184224589.1">
    <property type="nucleotide sequence ID" value="NZ_JACIIU010000027.1"/>
</dbReference>
<evidence type="ECO:0000313" key="4">
    <source>
        <dbReference type="Proteomes" id="UP000555393"/>
    </source>
</evidence>
<evidence type="ECO:0000256" key="1">
    <source>
        <dbReference type="ARBA" id="ARBA00022801"/>
    </source>
</evidence>
<evidence type="ECO:0000313" key="3">
    <source>
        <dbReference type="EMBL" id="MBB6262379.1"/>
    </source>
</evidence>
<dbReference type="EMBL" id="JACIIU010000027">
    <property type="protein sequence ID" value="MBB6262379.1"/>
    <property type="molecule type" value="Genomic_DNA"/>
</dbReference>
<dbReference type="SUPFAM" id="SSF53474">
    <property type="entry name" value="alpha/beta-Hydrolases"/>
    <property type="match status" value="1"/>
</dbReference>
<keyword evidence="1" id="KW-0378">Hydrolase</keyword>
<dbReference type="InterPro" id="IPR050300">
    <property type="entry name" value="GDXG_lipolytic_enzyme"/>
</dbReference>
<protein>
    <submittedName>
        <fullName evidence="3">Acetyl esterase/lipase</fullName>
    </submittedName>
</protein>